<evidence type="ECO:0000313" key="3">
    <source>
        <dbReference type="EMBL" id="MCM2577353.1"/>
    </source>
</evidence>
<keyword evidence="4" id="KW-1185">Reference proteome</keyword>
<comment type="caution">
    <text evidence="3">The sequence shown here is derived from an EMBL/GenBank/DDBJ whole genome shotgun (WGS) entry which is preliminary data.</text>
</comment>
<organism evidence="3 4">
    <name type="scientific">Streptomyces meridianus</name>
    <dbReference type="NCBI Taxonomy" id="2938945"/>
    <lineage>
        <taxon>Bacteria</taxon>
        <taxon>Bacillati</taxon>
        <taxon>Actinomycetota</taxon>
        <taxon>Actinomycetes</taxon>
        <taxon>Kitasatosporales</taxon>
        <taxon>Streptomycetaceae</taxon>
        <taxon>Streptomyces</taxon>
    </lineage>
</organism>
<dbReference type="Pfam" id="PF02826">
    <property type="entry name" value="2-Hacid_dh_C"/>
    <property type="match status" value="1"/>
</dbReference>
<feature type="region of interest" description="Disordered" evidence="1">
    <location>
        <begin position="1"/>
        <end position="25"/>
    </location>
</feature>
<evidence type="ECO:0000256" key="1">
    <source>
        <dbReference type="SAM" id="MobiDB-lite"/>
    </source>
</evidence>
<sequence length="72" mass="7698">MPCLDGHTAARAARTPVPRAPPVPETRNLLDTAERALPPDGGTVINTARAPIVDTEALIRECGTGRLNAWRE</sequence>
<protein>
    <recommendedName>
        <fullName evidence="2">D-isomer specific 2-hydroxyacid dehydrogenase NAD-binding domain-containing protein</fullName>
    </recommendedName>
</protein>
<dbReference type="Proteomes" id="UP001167160">
    <property type="component" value="Unassembled WGS sequence"/>
</dbReference>
<dbReference type="SUPFAM" id="SSF51735">
    <property type="entry name" value="NAD(P)-binding Rossmann-fold domains"/>
    <property type="match status" value="1"/>
</dbReference>
<dbReference type="InterPro" id="IPR006140">
    <property type="entry name" value="D-isomer_DH_NAD-bd"/>
</dbReference>
<evidence type="ECO:0000259" key="2">
    <source>
        <dbReference type="Pfam" id="PF02826"/>
    </source>
</evidence>
<feature type="domain" description="D-isomer specific 2-hydroxyacid dehydrogenase NAD-binding" evidence="2">
    <location>
        <begin position="20"/>
        <end position="68"/>
    </location>
</feature>
<name>A0ABT0X605_9ACTN</name>
<dbReference type="Gene3D" id="3.40.50.720">
    <property type="entry name" value="NAD(P)-binding Rossmann-like Domain"/>
    <property type="match status" value="1"/>
</dbReference>
<accession>A0ABT0X605</accession>
<reference evidence="3" key="1">
    <citation type="journal article" date="2023" name="Int. J. Syst. Evol. Microbiol.">
        <title>Streptomyces meridianus sp. nov. isolated from brackish water of the Tagus estuary in Alcochete, Portugal.</title>
        <authorList>
            <person name="Santos J.D.N."/>
            <person name="Klimek D."/>
            <person name="Calusinska M."/>
            <person name="Lobo Da Cunha A."/>
            <person name="Catita J."/>
            <person name="Goncalves H."/>
            <person name="Gonzalez I."/>
            <person name="Reyes F."/>
            <person name="Lage O.M."/>
        </authorList>
    </citation>
    <scope>NUCLEOTIDE SEQUENCE</scope>
    <source>
        <strain evidence="3">MTZ3.1</strain>
    </source>
</reference>
<evidence type="ECO:0000313" key="4">
    <source>
        <dbReference type="Proteomes" id="UP001167160"/>
    </source>
</evidence>
<gene>
    <name evidence="3" type="ORF">M1E25_08305</name>
</gene>
<proteinExistence type="predicted"/>
<dbReference type="EMBL" id="JAMQGM010000017">
    <property type="protein sequence ID" value="MCM2577353.1"/>
    <property type="molecule type" value="Genomic_DNA"/>
</dbReference>
<dbReference type="RefSeq" id="WP_251412016.1">
    <property type="nucleotide sequence ID" value="NZ_JAMQGM010000017.1"/>
</dbReference>
<dbReference type="InterPro" id="IPR036291">
    <property type="entry name" value="NAD(P)-bd_dom_sf"/>
</dbReference>